<protein>
    <submittedName>
        <fullName evidence="1">Uncharacterized protein</fullName>
    </submittedName>
</protein>
<reference evidence="2" key="1">
    <citation type="submission" date="2016-11" db="EMBL/GenBank/DDBJ databases">
        <authorList>
            <person name="Varghese N."/>
            <person name="Submissions S."/>
        </authorList>
    </citation>
    <scope>NUCLEOTIDE SEQUENCE [LARGE SCALE GENOMIC DNA]</scope>
    <source>
        <strain evidence="2">DSM 11003</strain>
    </source>
</reference>
<accession>A0A1M5JPD4</accession>
<gene>
    <name evidence="1" type="ORF">SAMN02745221_00160</name>
</gene>
<name>A0A1M5JPD4_9FIRM</name>
<dbReference type="STRING" id="1123382.SAMN02745221_00160"/>
<dbReference type="AlphaFoldDB" id="A0A1M5JPD4"/>
<proteinExistence type="predicted"/>
<organism evidence="1 2">
    <name type="scientific">Thermosyntropha lipolytica DSM 11003</name>
    <dbReference type="NCBI Taxonomy" id="1123382"/>
    <lineage>
        <taxon>Bacteria</taxon>
        <taxon>Bacillati</taxon>
        <taxon>Bacillota</taxon>
        <taxon>Clostridia</taxon>
        <taxon>Eubacteriales</taxon>
        <taxon>Syntrophomonadaceae</taxon>
        <taxon>Thermosyntropha</taxon>
    </lineage>
</organism>
<dbReference type="EMBL" id="FQWY01000003">
    <property type="protein sequence ID" value="SHG42129.1"/>
    <property type="molecule type" value="Genomic_DNA"/>
</dbReference>
<dbReference type="Proteomes" id="UP000242329">
    <property type="component" value="Unassembled WGS sequence"/>
</dbReference>
<sequence>MVLSNIKISREEKNRMRLKLEEIVSMMKEMEKKIIVFNENTETEEYRKFWQELLENNRSTVRKVTNFMVRKCNR</sequence>
<keyword evidence="2" id="KW-1185">Reference proteome</keyword>
<evidence type="ECO:0000313" key="2">
    <source>
        <dbReference type="Proteomes" id="UP000242329"/>
    </source>
</evidence>
<evidence type="ECO:0000313" key="1">
    <source>
        <dbReference type="EMBL" id="SHG42129.1"/>
    </source>
</evidence>